<proteinExistence type="predicted"/>
<reference evidence="2" key="1">
    <citation type="submission" date="2022-03" db="EMBL/GenBank/DDBJ databases">
        <authorList>
            <person name="Martin H S."/>
        </authorList>
    </citation>
    <scope>NUCLEOTIDE SEQUENCE</scope>
</reference>
<keyword evidence="3" id="KW-1185">Reference proteome</keyword>
<evidence type="ECO:0000313" key="2">
    <source>
        <dbReference type="EMBL" id="CAH2073530.1"/>
    </source>
</evidence>
<evidence type="ECO:0000313" key="3">
    <source>
        <dbReference type="Proteomes" id="UP000837857"/>
    </source>
</evidence>
<dbReference type="EMBL" id="OW152819">
    <property type="protein sequence ID" value="CAH2073530.1"/>
    <property type="molecule type" value="Genomic_DNA"/>
</dbReference>
<dbReference type="Pfam" id="PF25298">
    <property type="entry name" value="Baculo_FP_2nd"/>
    <property type="match status" value="1"/>
</dbReference>
<dbReference type="InterPro" id="IPR057251">
    <property type="entry name" value="FP_C"/>
</dbReference>
<sequence length="218" mass="25653">MQNEFSDRFSKLTEKIQDYDTRFDELVRENINLKGYVRQLQDRLNKHTCEFLRSDLEILGLTEIPNENPYHLVLTTAMKIGVELDESDLSYVSRTGQKLSDPDQSDRLPRRLIVSFTRRTKREEFLKQAKARRTLQSKDIVGSGIERKLFVNERLTSDSRRLFRTSRLWAKDHGFKYCWIRNGNIFVRKGEGRNGSPPIQVRSPEDLQNLLNKQAPQH</sequence>
<protein>
    <recommendedName>
        <fullName evidence="1">FP protein C-terminal domain-containing protein</fullName>
    </recommendedName>
</protein>
<accession>A0ABN8J1D8</accession>
<evidence type="ECO:0000259" key="1">
    <source>
        <dbReference type="Pfam" id="PF25298"/>
    </source>
</evidence>
<feature type="domain" description="FP protein C-terminal" evidence="1">
    <location>
        <begin position="156"/>
        <end position="210"/>
    </location>
</feature>
<dbReference type="Proteomes" id="UP000837857">
    <property type="component" value="Chromosome 7"/>
</dbReference>
<gene>
    <name evidence="2" type="ORF">IPOD504_LOCUS15681</name>
</gene>
<organism evidence="2 3">
    <name type="scientific">Iphiclides podalirius</name>
    <name type="common">scarce swallowtail</name>
    <dbReference type="NCBI Taxonomy" id="110791"/>
    <lineage>
        <taxon>Eukaryota</taxon>
        <taxon>Metazoa</taxon>
        <taxon>Ecdysozoa</taxon>
        <taxon>Arthropoda</taxon>
        <taxon>Hexapoda</taxon>
        <taxon>Insecta</taxon>
        <taxon>Pterygota</taxon>
        <taxon>Neoptera</taxon>
        <taxon>Endopterygota</taxon>
        <taxon>Lepidoptera</taxon>
        <taxon>Glossata</taxon>
        <taxon>Ditrysia</taxon>
        <taxon>Papilionoidea</taxon>
        <taxon>Papilionidae</taxon>
        <taxon>Papilioninae</taxon>
        <taxon>Iphiclides</taxon>
    </lineage>
</organism>
<name>A0ABN8J1D8_9NEOP</name>
<feature type="non-terminal residue" evidence="2">
    <location>
        <position position="218"/>
    </location>
</feature>